<dbReference type="InterPro" id="IPR013655">
    <property type="entry name" value="PAS_fold_3"/>
</dbReference>
<dbReference type="SMART" id="SM00086">
    <property type="entry name" value="PAC"/>
    <property type="match status" value="3"/>
</dbReference>
<dbReference type="eggNOG" id="arCOG06712">
    <property type="taxonomic scope" value="Archaea"/>
</dbReference>
<dbReference type="Gene3D" id="2.10.70.100">
    <property type="match status" value="1"/>
</dbReference>
<dbReference type="AlphaFoldDB" id="D1YWK1"/>
<dbReference type="eggNOG" id="arCOG06516">
    <property type="taxonomic scope" value="Archaea"/>
</dbReference>
<dbReference type="EMBL" id="AP011532">
    <property type="protein sequence ID" value="BAI60823.1"/>
    <property type="molecule type" value="Genomic_DNA"/>
</dbReference>
<dbReference type="CDD" id="cd00075">
    <property type="entry name" value="HATPase"/>
    <property type="match status" value="1"/>
</dbReference>
<dbReference type="InterPro" id="IPR036890">
    <property type="entry name" value="HATPase_C_sf"/>
</dbReference>
<dbReference type="STRING" id="304371.MCP_0751"/>
<protein>
    <recommendedName>
        <fullName evidence="2">histidine kinase</fullName>
        <ecNumber evidence="2">2.7.13.3</ecNumber>
    </recommendedName>
</protein>
<dbReference type="GeneID" id="8680789"/>
<dbReference type="InterPro" id="IPR000014">
    <property type="entry name" value="PAS"/>
</dbReference>
<feature type="domain" description="Histidine kinase" evidence="7">
    <location>
        <begin position="451"/>
        <end position="666"/>
    </location>
</feature>
<dbReference type="InterPro" id="IPR001610">
    <property type="entry name" value="PAC"/>
</dbReference>
<dbReference type="EC" id="2.7.13.3" evidence="2"/>
<dbReference type="RefSeq" id="WP_012899503.1">
    <property type="nucleotide sequence ID" value="NC_013665.1"/>
</dbReference>
<evidence type="ECO:0000256" key="5">
    <source>
        <dbReference type="ARBA" id="ARBA00022777"/>
    </source>
</evidence>
<evidence type="ECO:0000259" key="8">
    <source>
        <dbReference type="PROSITE" id="PS50112"/>
    </source>
</evidence>
<proteinExistence type="predicted"/>
<dbReference type="Pfam" id="PF02518">
    <property type="entry name" value="HATPase_c"/>
    <property type="match status" value="1"/>
</dbReference>
<evidence type="ECO:0000256" key="2">
    <source>
        <dbReference type="ARBA" id="ARBA00012438"/>
    </source>
</evidence>
<reference evidence="10 11" key="1">
    <citation type="journal article" date="2007" name="Appl. Environ. Microbiol.">
        <title>Isolation of key methanogens for global methane emission from rice paddy fields: a novel isolate affiliated with the clone cluster rice cluster I.</title>
        <authorList>
            <person name="Sakai S."/>
            <person name="Imachi H."/>
            <person name="Sekiguchi Y."/>
            <person name="Ohashi A."/>
            <person name="Harada H."/>
            <person name="Kamagata Y."/>
        </authorList>
    </citation>
    <scope>NUCLEOTIDE SEQUENCE [LARGE SCALE GENOMIC DNA]</scope>
    <source>
        <strain evidence="11">DSM 17711 / JCM 13418 / NBRC 101707 / SANAE</strain>
    </source>
</reference>
<feature type="region of interest" description="Disordered" evidence="6">
    <location>
        <begin position="1"/>
        <end position="37"/>
    </location>
</feature>
<dbReference type="InterPro" id="IPR035965">
    <property type="entry name" value="PAS-like_dom_sf"/>
</dbReference>
<keyword evidence="4" id="KW-0808">Transferase</keyword>
<evidence type="ECO:0000256" key="1">
    <source>
        <dbReference type="ARBA" id="ARBA00000085"/>
    </source>
</evidence>
<dbReference type="PROSITE" id="PS50112">
    <property type="entry name" value="PAS"/>
    <property type="match status" value="2"/>
</dbReference>
<dbReference type="InterPro" id="IPR013656">
    <property type="entry name" value="PAS_4"/>
</dbReference>
<dbReference type="PANTHER" id="PTHR43304:SF1">
    <property type="entry name" value="PAC DOMAIN-CONTAINING PROTEIN"/>
    <property type="match status" value="1"/>
</dbReference>
<dbReference type="InterPro" id="IPR005467">
    <property type="entry name" value="His_kinase_dom"/>
</dbReference>
<gene>
    <name evidence="10" type="ordered locus">MCP_0751</name>
</gene>
<dbReference type="InterPro" id="IPR003594">
    <property type="entry name" value="HATPase_dom"/>
</dbReference>
<sequence>MASRSGSKKKYGSTRGENAGGRDGLIGERKPAEGTEVSSQAAKALQQGDGLYRQLVESSADFIYVINRDFRVGYLNRSGAVALGMSPEDATGKHLNELFPIDTAEKMIKALSWVFESGRPRSYVMTHHFFSGDFYIHVSLNPIFDSDGKVGSVVGVSRDINDLKKTEVALQESEERLRLCSATARFGTFDWNIVCDRHIWSPETYEIYGVPLGTPLTLGFIKSFIYPGDERDDVLSTGLDPAGFGEYTMEYRIRRAPNGEVRWVYVKSHVFFAGEGVERRAVRILGAIQDITERKQAEEALKDSEDKYRSIVEQSSDGILLVDGKGWILDMNRAEEMITGCTREDWIGRPLLDMLFHTMPGEKKTGETYAQTEAAMSVAYHTGFAPWIDRVMEIDILRPDGARRTIQMVTFPIRTSKGTIFGSIIRDITDRKTTEDKLKAAKAQSELYLDLMGHDINNLHQIALGYLELARGMPPGEEQARFLDTPVEVLQRSAQLIQNVRKLQKLHEGVVQAQDVDVCQVLVDIQREFGAIPHKPVTLNINGHGPCLVRANELLHDVFSNLVSNAVKHTGDKSNITVYLDVIQDNGTRYCRVAVEDDGPGIPDDFKATIFNRTLKGTKKAKGMGLGLYLVKSLVDSYCGRVWVEDRVQGDHMKGARFVVMLPSVIQ</sequence>
<reference evidence="11" key="3">
    <citation type="journal article" date="2011" name="PLoS ONE">
        <title>Genome sequence of a mesophilic hydrogenotrophic methanogen Methanocella paludicola, the first cultivated representative of the order Methanocellales.</title>
        <authorList>
            <person name="Sakai S."/>
            <person name="Takaki Y."/>
            <person name="Shimamura S."/>
            <person name="Sekine M."/>
            <person name="Tajima T."/>
            <person name="Kosugi H."/>
            <person name="Ichikawa N."/>
            <person name="Tasumi E."/>
            <person name="Hiraki A.T."/>
            <person name="Shimizu A."/>
            <person name="Kato Y."/>
            <person name="Nishiko R."/>
            <person name="Mori K."/>
            <person name="Fujita N."/>
            <person name="Imachi H."/>
            <person name="Takai K."/>
        </authorList>
    </citation>
    <scope>NUCLEOTIDE SEQUENCE [LARGE SCALE GENOMIC DNA]</scope>
    <source>
        <strain evidence="11">DSM 17711 / JCM 13418 / NBRC 101707 / SANAE</strain>
    </source>
</reference>
<dbReference type="eggNOG" id="arCOG02350">
    <property type="taxonomic scope" value="Archaea"/>
</dbReference>
<dbReference type="InParanoid" id="D1YWK1"/>
<evidence type="ECO:0000313" key="10">
    <source>
        <dbReference type="EMBL" id="BAI60823.1"/>
    </source>
</evidence>
<feature type="domain" description="PAS" evidence="8">
    <location>
        <begin position="304"/>
        <end position="357"/>
    </location>
</feature>
<dbReference type="InterPro" id="IPR052162">
    <property type="entry name" value="Sensor_kinase/Photoreceptor"/>
</dbReference>
<feature type="domain" description="PAC" evidence="9">
    <location>
        <begin position="119"/>
        <end position="172"/>
    </location>
</feature>
<dbReference type="Pfam" id="PF08447">
    <property type="entry name" value="PAS_3"/>
    <property type="match status" value="1"/>
</dbReference>
<keyword evidence="5 10" id="KW-0418">Kinase</keyword>
<feature type="domain" description="PAC" evidence="9">
    <location>
        <begin position="247"/>
        <end position="303"/>
    </location>
</feature>
<dbReference type="Gene3D" id="3.30.450.20">
    <property type="entry name" value="PAS domain"/>
    <property type="match status" value="3"/>
</dbReference>
<evidence type="ECO:0000256" key="4">
    <source>
        <dbReference type="ARBA" id="ARBA00022679"/>
    </source>
</evidence>
<dbReference type="InterPro" id="IPR013767">
    <property type="entry name" value="PAS_fold"/>
</dbReference>
<dbReference type="NCBIfam" id="TIGR00229">
    <property type="entry name" value="sensory_box"/>
    <property type="match status" value="3"/>
</dbReference>
<dbReference type="PRINTS" id="PR00344">
    <property type="entry name" value="BCTRLSENSOR"/>
</dbReference>
<dbReference type="InterPro" id="IPR000700">
    <property type="entry name" value="PAS-assoc_C"/>
</dbReference>
<evidence type="ECO:0000256" key="3">
    <source>
        <dbReference type="ARBA" id="ARBA00022553"/>
    </source>
</evidence>
<dbReference type="GO" id="GO:0006355">
    <property type="term" value="P:regulation of DNA-templated transcription"/>
    <property type="evidence" value="ECO:0007669"/>
    <property type="project" value="InterPro"/>
</dbReference>
<dbReference type="PROSITE" id="PS50109">
    <property type="entry name" value="HIS_KIN"/>
    <property type="match status" value="1"/>
</dbReference>
<dbReference type="KEGG" id="mpd:MCP_0751"/>
<dbReference type="SMART" id="SM00091">
    <property type="entry name" value="PAS"/>
    <property type="match status" value="2"/>
</dbReference>
<keyword evidence="11" id="KW-1185">Reference proteome</keyword>
<dbReference type="Gene3D" id="3.30.565.10">
    <property type="entry name" value="Histidine kinase-like ATPase, C-terminal domain"/>
    <property type="match status" value="1"/>
</dbReference>
<dbReference type="SUPFAM" id="SSF55874">
    <property type="entry name" value="ATPase domain of HSP90 chaperone/DNA topoisomerase II/histidine kinase"/>
    <property type="match status" value="1"/>
</dbReference>
<dbReference type="PROSITE" id="PS50113">
    <property type="entry name" value="PAC"/>
    <property type="match status" value="3"/>
</dbReference>
<evidence type="ECO:0000313" key="11">
    <source>
        <dbReference type="Proteomes" id="UP000001882"/>
    </source>
</evidence>
<evidence type="ECO:0000256" key="6">
    <source>
        <dbReference type="SAM" id="MobiDB-lite"/>
    </source>
</evidence>
<keyword evidence="3" id="KW-0597">Phosphoprotein</keyword>
<feature type="domain" description="PAS" evidence="8">
    <location>
        <begin position="48"/>
        <end position="118"/>
    </location>
</feature>
<dbReference type="Pfam" id="PF08448">
    <property type="entry name" value="PAS_4"/>
    <property type="match status" value="1"/>
</dbReference>
<feature type="compositionally biased region" description="Basic residues" evidence="6">
    <location>
        <begin position="1"/>
        <end position="12"/>
    </location>
</feature>
<dbReference type="SMART" id="SM00387">
    <property type="entry name" value="HATPase_c"/>
    <property type="match status" value="1"/>
</dbReference>
<dbReference type="OrthoDB" id="71385at2157"/>
<organism evidence="10 11">
    <name type="scientific">Methanocella paludicola (strain DSM 17711 / JCM 13418 / NBRC 101707 / SANAE)</name>
    <dbReference type="NCBI Taxonomy" id="304371"/>
    <lineage>
        <taxon>Archaea</taxon>
        <taxon>Methanobacteriati</taxon>
        <taxon>Methanobacteriota</taxon>
        <taxon>Stenosarchaea group</taxon>
        <taxon>Methanomicrobia</taxon>
        <taxon>Methanocellales</taxon>
        <taxon>Methanocellaceae</taxon>
        <taxon>Methanocella</taxon>
    </lineage>
</organism>
<comment type="catalytic activity">
    <reaction evidence="1">
        <text>ATP + protein L-histidine = ADP + protein N-phospho-L-histidine.</text>
        <dbReference type="EC" id="2.7.13.3"/>
    </reaction>
</comment>
<dbReference type="CDD" id="cd00130">
    <property type="entry name" value="PAS"/>
    <property type="match status" value="2"/>
</dbReference>
<dbReference type="InterPro" id="IPR004358">
    <property type="entry name" value="Sig_transdc_His_kin-like_C"/>
</dbReference>
<reference evidence="10 11" key="2">
    <citation type="journal article" date="2008" name="Int. J. Syst. Evol. Microbiol.">
        <title>Methanocella paludicola gen. nov., sp. nov., a methane-producing archaeon, the first isolate of the lineage 'Rice Cluster I', and proposal of the new archaeal order Methanocellales ord. nov.</title>
        <authorList>
            <person name="Sakai S."/>
            <person name="Imachi H."/>
            <person name="Hanada S."/>
            <person name="Ohashi A."/>
            <person name="Harada H."/>
            <person name="Kamagata Y."/>
        </authorList>
    </citation>
    <scope>NUCLEOTIDE SEQUENCE [LARGE SCALE GENOMIC DNA]</scope>
    <source>
        <strain evidence="11">DSM 17711 / JCM 13418 / NBRC 101707 / SANAE</strain>
    </source>
</reference>
<accession>D1YWK1</accession>
<dbReference type="Proteomes" id="UP000001882">
    <property type="component" value="Chromosome"/>
</dbReference>
<dbReference type="Pfam" id="PF00989">
    <property type="entry name" value="PAS"/>
    <property type="match status" value="1"/>
</dbReference>
<dbReference type="SUPFAM" id="SSF55785">
    <property type="entry name" value="PYP-like sensor domain (PAS domain)"/>
    <property type="match status" value="3"/>
</dbReference>
<evidence type="ECO:0000259" key="9">
    <source>
        <dbReference type="PROSITE" id="PS50113"/>
    </source>
</evidence>
<evidence type="ECO:0000259" key="7">
    <source>
        <dbReference type="PROSITE" id="PS50109"/>
    </source>
</evidence>
<dbReference type="PANTHER" id="PTHR43304">
    <property type="entry name" value="PHYTOCHROME-LIKE PROTEIN CPH1"/>
    <property type="match status" value="1"/>
</dbReference>
<dbReference type="GO" id="GO:0004673">
    <property type="term" value="F:protein histidine kinase activity"/>
    <property type="evidence" value="ECO:0007669"/>
    <property type="project" value="UniProtKB-EC"/>
</dbReference>
<feature type="domain" description="PAC" evidence="9">
    <location>
        <begin position="390"/>
        <end position="440"/>
    </location>
</feature>
<name>D1YWK1_METPS</name>